<dbReference type="AlphaFoldDB" id="A0AAP0K075"/>
<gene>
    <name evidence="1" type="ORF">Syun_012444</name>
</gene>
<comment type="caution">
    <text evidence="1">The sequence shown here is derived from an EMBL/GenBank/DDBJ whole genome shotgun (WGS) entry which is preliminary data.</text>
</comment>
<protein>
    <submittedName>
        <fullName evidence="1">Uncharacterized protein</fullName>
    </submittedName>
</protein>
<dbReference type="PANTHER" id="PTHR10775:SF182">
    <property type="entry name" value="TRANSPOSON, EN_SPM-LIKE, TRANSPOSASE-ASSOCIATED DOMAIN PROTEIN-RELATED"/>
    <property type="match status" value="1"/>
</dbReference>
<sequence length="101" mass="12155">MLKENELHYEKIDACVKDCCLIWEENDVLDACPKCHSSRWKTSRNNRETKKRVPTKVLRYFPIIPRFKRMYKLLKMARNSLWHSSHLSHDGMMRHPVDSPE</sequence>
<reference evidence="1 2" key="1">
    <citation type="submission" date="2024-01" db="EMBL/GenBank/DDBJ databases">
        <title>Genome assemblies of Stephania.</title>
        <authorList>
            <person name="Yang L."/>
        </authorList>
    </citation>
    <scope>NUCLEOTIDE SEQUENCE [LARGE SCALE GENOMIC DNA]</scope>
    <source>
        <strain evidence="1">YNDBR</strain>
        <tissue evidence="1">Leaf</tissue>
    </source>
</reference>
<organism evidence="1 2">
    <name type="scientific">Stephania yunnanensis</name>
    <dbReference type="NCBI Taxonomy" id="152371"/>
    <lineage>
        <taxon>Eukaryota</taxon>
        <taxon>Viridiplantae</taxon>
        <taxon>Streptophyta</taxon>
        <taxon>Embryophyta</taxon>
        <taxon>Tracheophyta</taxon>
        <taxon>Spermatophyta</taxon>
        <taxon>Magnoliopsida</taxon>
        <taxon>Ranunculales</taxon>
        <taxon>Menispermaceae</taxon>
        <taxon>Menispermoideae</taxon>
        <taxon>Cissampelideae</taxon>
        <taxon>Stephania</taxon>
    </lineage>
</organism>
<evidence type="ECO:0000313" key="2">
    <source>
        <dbReference type="Proteomes" id="UP001420932"/>
    </source>
</evidence>
<accession>A0AAP0K075</accession>
<evidence type="ECO:0000313" key="1">
    <source>
        <dbReference type="EMBL" id="KAK9143044.1"/>
    </source>
</evidence>
<proteinExistence type="predicted"/>
<keyword evidence="2" id="KW-1185">Reference proteome</keyword>
<dbReference type="Proteomes" id="UP001420932">
    <property type="component" value="Unassembled WGS sequence"/>
</dbReference>
<dbReference type="EMBL" id="JBBNAF010000005">
    <property type="protein sequence ID" value="KAK9143044.1"/>
    <property type="molecule type" value="Genomic_DNA"/>
</dbReference>
<dbReference type="PANTHER" id="PTHR10775">
    <property type="entry name" value="OS08G0208400 PROTEIN"/>
    <property type="match status" value="1"/>
</dbReference>
<name>A0AAP0K075_9MAGN</name>